<feature type="non-terminal residue" evidence="7">
    <location>
        <position position="1"/>
    </location>
</feature>
<dbReference type="NCBIfam" id="TIGR00826">
    <property type="entry name" value="EIIB_glc"/>
    <property type="match status" value="1"/>
</dbReference>
<evidence type="ECO:0000256" key="1">
    <source>
        <dbReference type="ARBA" id="ARBA00022448"/>
    </source>
</evidence>
<dbReference type="EMBL" id="AZMM01018017">
    <property type="protein sequence ID" value="ETJ24438.1"/>
    <property type="molecule type" value="Genomic_DNA"/>
</dbReference>
<dbReference type="Gene3D" id="3.30.1360.60">
    <property type="entry name" value="Glucose permease domain IIB"/>
    <property type="match status" value="1"/>
</dbReference>
<name>W1X293_9ZZZZ</name>
<feature type="domain" description="PTS EIIB type-1" evidence="6">
    <location>
        <begin position="4"/>
        <end position="84"/>
    </location>
</feature>
<dbReference type="InterPro" id="IPR018113">
    <property type="entry name" value="PTrfase_EIIB_Cys"/>
</dbReference>
<dbReference type="GO" id="GO:0090563">
    <property type="term" value="F:protein-phosphocysteine-sugar phosphotransferase activity"/>
    <property type="evidence" value="ECO:0007669"/>
    <property type="project" value="TreeGrafter"/>
</dbReference>
<comment type="caution">
    <text evidence="7">The sequence shown here is derived from an EMBL/GenBank/DDBJ whole genome shotgun (WGS) entry which is preliminary data.</text>
</comment>
<dbReference type="PROSITE" id="PS51098">
    <property type="entry name" value="PTS_EIIB_TYPE_1"/>
    <property type="match status" value="1"/>
</dbReference>
<dbReference type="InterPro" id="IPR050429">
    <property type="entry name" value="PTS_Glucose_EIICBA"/>
</dbReference>
<dbReference type="GO" id="GO:0005886">
    <property type="term" value="C:plasma membrane"/>
    <property type="evidence" value="ECO:0007669"/>
    <property type="project" value="TreeGrafter"/>
</dbReference>
<dbReference type="PANTHER" id="PTHR30009:SF8">
    <property type="entry name" value="PTS SYSTEM, IIBC COMPONENT"/>
    <property type="match status" value="1"/>
</dbReference>
<reference evidence="7" key="1">
    <citation type="submission" date="2013-12" db="EMBL/GenBank/DDBJ databases">
        <title>A Varibaculum cambriense genome reconstructed from a premature infant gut community with otherwise low bacterial novelty that shifts toward anaerobic metabolism during the third week of life.</title>
        <authorList>
            <person name="Brown C.T."/>
            <person name="Sharon I."/>
            <person name="Thomas B.C."/>
            <person name="Castelle C.J."/>
            <person name="Morowitz M.J."/>
            <person name="Banfield J.F."/>
        </authorList>
    </citation>
    <scope>NUCLEOTIDE SEQUENCE</scope>
</reference>
<dbReference type="InterPro" id="IPR001996">
    <property type="entry name" value="PTS_IIB_1"/>
</dbReference>
<dbReference type="CDD" id="cd00212">
    <property type="entry name" value="PTS_IIB_glc"/>
    <property type="match status" value="1"/>
</dbReference>
<gene>
    <name evidence="7" type="ORF">Q604_UNBC18017G0001</name>
</gene>
<keyword evidence="4" id="KW-0598">Phosphotransferase system</keyword>
<keyword evidence="1" id="KW-0813">Transport</keyword>
<dbReference type="GO" id="GO:0009401">
    <property type="term" value="P:phosphoenolpyruvate-dependent sugar phosphotransferase system"/>
    <property type="evidence" value="ECO:0007669"/>
    <property type="project" value="UniProtKB-KW"/>
</dbReference>
<keyword evidence="3 7" id="KW-0808">Transferase</keyword>
<evidence type="ECO:0000256" key="3">
    <source>
        <dbReference type="ARBA" id="ARBA00022679"/>
    </source>
</evidence>
<dbReference type="SUPFAM" id="SSF55604">
    <property type="entry name" value="Glucose permease domain IIB"/>
    <property type="match status" value="1"/>
</dbReference>
<organism evidence="7">
    <name type="scientific">human gut metagenome</name>
    <dbReference type="NCBI Taxonomy" id="408170"/>
    <lineage>
        <taxon>unclassified sequences</taxon>
        <taxon>metagenomes</taxon>
        <taxon>organismal metagenomes</taxon>
    </lineage>
</organism>
<sequence length="84" mass="9286">EKTHQQALGLIAAHGGPENIVDVNACITRLRIDVKDKSKVDKDTIIKKYEALGFAENGIQMQSIYGAYANVLKMEIQDILGLEE</sequence>
<dbReference type="AlphaFoldDB" id="W1X293"/>
<evidence type="ECO:0000259" key="6">
    <source>
        <dbReference type="PROSITE" id="PS51098"/>
    </source>
</evidence>
<dbReference type="InterPro" id="IPR036878">
    <property type="entry name" value="Glu_permease_IIB"/>
</dbReference>
<dbReference type="Pfam" id="PF00367">
    <property type="entry name" value="PTS_EIIB"/>
    <property type="match status" value="1"/>
</dbReference>
<proteinExistence type="predicted"/>
<evidence type="ECO:0000313" key="7">
    <source>
        <dbReference type="EMBL" id="ETJ24438.1"/>
    </source>
</evidence>
<accession>W1X293</accession>
<evidence type="ECO:0000256" key="2">
    <source>
        <dbReference type="ARBA" id="ARBA00022597"/>
    </source>
</evidence>
<evidence type="ECO:0000256" key="4">
    <source>
        <dbReference type="ARBA" id="ARBA00022683"/>
    </source>
</evidence>
<dbReference type="GO" id="GO:0008982">
    <property type="term" value="F:protein-N(PI)-phosphohistidine-sugar phosphotransferase activity"/>
    <property type="evidence" value="ECO:0007669"/>
    <property type="project" value="InterPro"/>
</dbReference>
<protein>
    <submittedName>
        <fullName evidence="7">Phosphotransferase system, EIIC</fullName>
    </submittedName>
</protein>
<dbReference type="PROSITE" id="PS01035">
    <property type="entry name" value="PTS_EIIB_TYPE_1_CYS"/>
    <property type="match status" value="1"/>
</dbReference>
<dbReference type="GO" id="GO:0016301">
    <property type="term" value="F:kinase activity"/>
    <property type="evidence" value="ECO:0007669"/>
    <property type="project" value="UniProtKB-KW"/>
</dbReference>
<dbReference type="PANTHER" id="PTHR30009">
    <property type="entry name" value="CYTOCHROME C-TYPE SYNTHESIS PROTEIN AND PTS TRANSMEMBRANE COMPONENT"/>
    <property type="match status" value="1"/>
</dbReference>
<keyword evidence="2" id="KW-0762">Sugar transport</keyword>
<evidence type="ECO:0000256" key="5">
    <source>
        <dbReference type="ARBA" id="ARBA00022777"/>
    </source>
</evidence>
<keyword evidence="5" id="KW-0418">Kinase</keyword>